<dbReference type="Pfam" id="PF12840">
    <property type="entry name" value="HTH_20"/>
    <property type="match status" value="1"/>
</dbReference>
<dbReference type="InterPro" id="IPR036390">
    <property type="entry name" value="WH_DNA-bd_sf"/>
</dbReference>
<sequence>MISFLLGVDGLANTRFVMSPLHETVCSLRALDDPGRYPLHAAWRREALRALPPDDARALLALVGHQHSLPDFLTPRPAVFAPSVEDQLAAVRATPPDTVRRDLLLTHAPRPLPAPLRRALEPGEAPVRALVEDLCALLLRHWRAAVEPYWPRMRLALESDITYRARLLATGGARGLFTGLHPNLRWDGAPHALHIDRMISRHSVAVGDEGLLLIPTVFAFKPCSPVSPEDPPVLNYPSRGIATIWERESAPEPGSGPVSPALTSLLGEARARLLGMLGDPLPTVELARRLDVTPSAVSQHLRVLRTTGLVTGVRDGRHVLYRRSDLGDELMTDRLAGAR</sequence>
<evidence type="ECO:0000256" key="3">
    <source>
        <dbReference type="ARBA" id="ARBA00023163"/>
    </source>
</evidence>
<dbReference type="RefSeq" id="WP_344529191.1">
    <property type="nucleotide sequence ID" value="NZ_BAAAPE010000008.1"/>
</dbReference>
<dbReference type="Proteomes" id="UP001500016">
    <property type="component" value="Unassembled WGS sequence"/>
</dbReference>
<name>A0ABN2W046_9ACTN</name>
<dbReference type="SUPFAM" id="SSF46785">
    <property type="entry name" value="Winged helix' DNA-binding domain"/>
    <property type="match status" value="1"/>
</dbReference>
<dbReference type="PRINTS" id="PR00778">
    <property type="entry name" value="HTHARSR"/>
</dbReference>
<evidence type="ECO:0000259" key="4">
    <source>
        <dbReference type="PROSITE" id="PS50987"/>
    </source>
</evidence>
<keyword evidence="2" id="KW-0238">DNA-binding</keyword>
<accession>A0ABN2W046</accession>
<keyword evidence="6" id="KW-1185">Reference proteome</keyword>
<evidence type="ECO:0000256" key="1">
    <source>
        <dbReference type="ARBA" id="ARBA00023015"/>
    </source>
</evidence>
<proteinExistence type="predicted"/>
<organism evidence="5 6">
    <name type="scientific">Streptomyces albiaxialis</name>
    <dbReference type="NCBI Taxonomy" id="329523"/>
    <lineage>
        <taxon>Bacteria</taxon>
        <taxon>Bacillati</taxon>
        <taxon>Actinomycetota</taxon>
        <taxon>Actinomycetes</taxon>
        <taxon>Kitasatosporales</taxon>
        <taxon>Streptomycetaceae</taxon>
        <taxon>Streptomyces</taxon>
    </lineage>
</organism>
<dbReference type="InterPro" id="IPR036388">
    <property type="entry name" value="WH-like_DNA-bd_sf"/>
</dbReference>
<keyword evidence="3" id="KW-0804">Transcription</keyword>
<dbReference type="PROSITE" id="PS50987">
    <property type="entry name" value="HTH_ARSR_2"/>
    <property type="match status" value="1"/>
</dbReference>
<evidence type="ECO:0000256" key="2">
    <source>
        <dbReference type="ARBA" id="ARBA00023125"/>
    </source>
</evidence>
<dbReference type="InterPro" id="IPR001845">
    <property type="entry name" value="HTH_ArsR_DNA-bd_dom"/>
</dbReference>
<dbReference type="InterPro" id="IPR051011">
    <property type="entry name" value="Metal_resp_trans_reg"/>
</dbReference>
<dbReference type="CDD" id="cd00090">
    <property type="entry name" value="HTH_ARSR"/>
    <property type="match status" value="1"/>
</dbReference>
<dbReference type="Gene3D" id="1.10.10.10">
    <property type="entry name" value="Winged helix-like DNA-binding domain superfamily/Winged helix DNA-binding domain"/>
    <property type="match status" value="1"/>
</dbReference>
<comment type="caution">
    <text evidence="5">The sequence shown here is derived from an EMBL/GenBank/DDBJ whole genome shotgun (WGS) entry which is preliminary data.</text>
</comment>
<dbReference type="PANTHER" id="PTHR43132:SF6">
    <property type="entry name" value="HTH-TYPE TRANSCRIPTIONAL REPRESSOR CZRA"/>
    <property type="match status" value="1"/>
</dbReference>
<keyword evidence="1" id="KW-0805">Transcription regulation</keyword>
<dbReference type="InterPro" id="IPR011991">
    <property type="entry name" value="ArsR-like_HTH"/>
</dbReference>
<protein>
    <submittedName>
        <fullName evidence="5">DUF5937 family protein</fullName>
    </submittedName>
</protein>
<dbReference type="EMBL" id="BAAAPE010000008">
    <property type="protein sequence ID" value="GAA2078715.1"/>
    <property type="molecule type" value="Genomic_DNA"/>
</dbReference>
<dbReference type="PANTHER" id="PTHR43132">
    <property type="entry name" value="ARSENICAL RESISTANCE OPERON REPRESSOR ARSR-RELATED"/>
    <property type="match status" value="1"/>
</dbReference>
<dbReference type="SMART" id="SM00418">
    <property type="entry name" value="HTH_ARSR"/>
    <property type="match status" value="1"/>
</dbReference>
<gene>
    <name evidence="5" type="ORF">GCM10009801_35810</name>
</gene>
<feature type="domain" description="HTH arsR-type" evidence="4">
    <location>
        <begin position="250"/>
        <end position="339"/>
    </location>
</feature>
<evidence type="ECO:0000313" key="5">
    <source>
        <dbReference type="EMBL" id="GAA2078715.1"/>
    </source>
</evidence>
<evidence type="ECO:0000313" key="6">
    <source>
        <dbReference type="Proteomes" id="UP001500016"/>
    </source>
</evidence>
<reference evidence="5 6" key="1">
    <citation type="journal article" date="2019" name="Int. J. Syst. Evol. Microbiol.">
        <title>The Global Catalogue of Microorganisms (GCM) 10K type strain sequencing project: providing services to taxonomists for standard genome sequencing and annotation.</title>
        <authorList>
            <consortium name="The Broad Institute Genomics Platform"/>
            <consortium name="The Broad Institute Genome Sequencing Center for Infectious Disease"/>
            <person name="Wu L."/>
            <person name="Ma J."/>
        </authorList>
    </citation>
    <scope>NUCLEOTIDE SEQUENCE [LARGE SCALE GENOMIC DNA]</scope>
    <source>
        <strain evidence="5 6">JCM 15478</strain>
    </source>
</reference>